<reference evidence="2" key="2">
    <citation type="submission" date="2020-09" db="EMBL/GenBank/DDBJ databases">
        <authorList>
            <person name="Sun Q."/>
            <person name="Sedlacek I."/>
        </authorList>
    </citation>
    <scope>NUCLEOTIDE SEQUENCE</scope>
    <source>
        <strain evidence="2">CCM 7905</strain>
    </source>
</reference>
<organism evidence="2 3">
    <name type="scientific">Rhodococcoides trifolii</name>
    <dbReference type="NCBI Taxonomy" id="908250"/>
    <lineage>
        <taxon>Bacteria</taxon>
        <taxon>Bacillati</taxon>
        <taxon>Actinomycetota</taxon>
        <taxon>Actinomycetes</taxon>
        <taxon>Mycobacteriales</taxon>
        <taxon>Nocardiaceae</taxon>
        <taxon>Rhodococcoides</taxon>
    </lineage>
</organism>
<proteinExistence type="predicted"/>
<evidence type="ECO:0000313" key="2">
    <source>
        <dbReference type="EMBL" id="GGG27737.1"/>
    </source>
</evidence>
<gene>
    <name evidence="2" type="ORF">GCM10007304_46960</name>
</gene>
<sequence>MTLAAPELAEVDKQARLDQLRRRIAAVPGRTRDRSDELFTDPEPITPTPAQAQTPKRRIDNQTTALSARIRSQRVLPAPPALGALLPRGGLARGTVTAVTGAHSILVALVAATTGAGEHAAIMGLPRFGLLAAHEMGADLARCAVIDNPGDDPAEVAAVLLDGVSLVVLGLGGRTVAPTRARAVTARAHTKNAALIVAEGHWSGVDLTLDARVTGYTGLGHGHGRLRGVHLDLDVTGRGAQRRTGHLDLSAQDGSAAWSARGDQPRPWSQAL</sequence>
<dbReference type="SUPFAM" id="SSF53383">
    <property type="entry name" value="PLP-dependent transferases"/>
    <property type="match status" value="1"/>
</dbReference>
<comment type="caution">
    <text evidence="2">The sequence shown here is derived from an EMBL/GenBank/DDBJ whole genome shotgun (WGS) entry which is preliminary data.</text>
</comment>
<accession>A0A917G834</accession>
<feature type="region of interest" description="Disordered" evidence="1">
    <location>
        <begin position="251"/>
        <end position="272"/>
    </location>
</feature>
<evidence type="ECO:0000313" key="3">
    <source>
        <dbReference type="Proteomes" id="UP000654257"/>
    </source>
</evidence>
<name>A0A917G834_9NOCA</name>
<dbReference type="RefSeq" id="WP_188547568.1">
    <property type="nucleotide sequence ID" value="NZ_BMCU01000006.1"/>
</dbReference>
<feature type="region of interest" description="Disordered" evidence="1">
    <location>
        <begin position="26"/>
        <end position="60"/>
    </location>
</feature>
<protein>
    <submittedName>
        <fullName evidence="2">Uncharacterized protein</fullName>
    </submittedName>
</protein>
<dbReference type="InterPro" id="IPR015424">
    <property type="entry name" value="PyrdxlP-dep_Trfase"/>
</dbReference>
<evidence type="ECO:0000256" key="1">
    <source>
        <dbReference type="SAM" id="MobiDB-lite"/>
    </source>
</evidence>
<dbReference type="Proteomes" id="UP000654257">
    <property type="component" value="Unassembled WGS sequence"/>
</dbReference>
<reference evidence="2" key="1">
    <citation type="journal article" date="2014" name="Int. J. Syst. Evol. Microbiol.">
        <title>Complete genome sequence of Corynebacterium casei LMG S-19264T (=DSM 44701T), isolated from a smear-ripened cheese.</title>
        <authorList>
            <consortium name="US DOE Joint Genome Institute (JGI-PGF)"/>
            <person name="Walter F."/>
            <person name="Albersmeier A."/>
            <person name="Kalinowski J."/>
            <person name="Ruckert C."/>
        </authorList>
    </citation>
    <scope>NUCLEOTIDE SEQUENCE</scope>
    <source>
        <strain evidence="2">CCM 7905</strain>
    </source>
</reference>
<dbReference type="AlphaFoldDB" id="A0A917G834"/>
<keyword evidence="3" id="KW-1185">Reference proteome</keyword>
<dbReference type="EMBL" id="BMCU01000006">
    <property type="protein sequence ID" value="GGG27737.1"/>
    <property type="molecule type" value="Genomic_DNA"/>
</dbReference>